<evidence type="ECO:0000259" key="1">
    <source>
        <dbReference type="PROSITE" id="PS50042"/>
    </source>
</evidence>
<evidence type="ECO:0000313" key="3">
    <source>
        <dbReference type="Proteomes" id="UP000181790"/>
    </source>
</evidence>
<dbReference type="EMBL" id="MORL01000018">
    <property type="protein sequence ID" value="OIN56828.1"/>
    <property type="molecule type" value="Genomic_DNA"/>
</dbReference>
<gene>
    <name evidence="2" type="ORF">BLX24_22920</name>
</gene>
<proteinExistence type="predicted"/>
<accession>A0A1S2VFZ9</accession>
<dbReference type="CDD" id="cd00038">
    <property type="entry name" value="CAP_ED"/>
    <property type="match status" value="1"/>
</dbReference>
<feature type="domain" description="Cyclic nucleotide-binding" evidence="1">
    <location>
        <begin position="11"/>
        <end position="115"/>
    </location>
</feature>
<keyword evidence="3" id="KW-1185">Reference proteome</keyword>
<dbReference type="RefSeq" id="WP_071505554.1">
    <property type="nucleotide sequence ID" value="NZ_MORL01000018.1"/>
</dbReference>
<protein>
    <submittedName>
        <fullName evidence="2">Cyclic nucleotide-binding protein</fullName>
    </submittedName>
</protein>
<comment type="caution">
    <text evidence="2">The sequence shown here is derived from an EMBL/GenBank/DDBJ whole genome shotgun (WGS) entry which is preliminary data.</text>
</comment>
<evidence type="ECO:0000313" key="2">
    <source>
        <dbReference type="EMBL" id="OIN56828.1"/>
    </source>
</evidence>
<name>A0A1S2VFZ9_9BACT</name>
<dbReference type="InterPro" id="IPR000595">
    <property type="entry name" value="cNMP-bd_dom"/>
</dbReference>
<dbReference type="PROSITE" id="PS50042">
    <property type="entry name" value="CNMP_BINDING_3"/>
    <property type="match status" value="1"/>
</dbReference>
<reference evidence="2 3" key="1">
    <citation type="submission" date="2016-10" db="EMBL/GenBank/DDBJ databases">
        <title>Arsenicibacter rosenii gen. nov., sp. nov., an efficient arsenic-methylating bacterium isolated from an arsenic-contaminated paddy soil.</title>
        <authorList>
            <person name="Huang K."/>
        </authorList>
    </citation>
    <scope>NUCLEOTIDE SEQUENCE [LARGE SCALE GENOMIC DNA]</scope>
    <source>
        <strain evidence="2 3">SM-1</strain>
    </source>
</reference>
<dbReference type="Gene3D" id="2.60.120.10">
    <property type="entry name" value="Jelly Rolls"/>
    <property type="match status" value="1"/>
</dbReference>
<dbReference type="Proteomes" id="UP000181790">
    <property type="component" value="Unassembled WGS sequence"/>
</dbReference>
<dbReference type="InterPro" id="IPR014710">
    <property type="entry name" value="RmlC-like_jellyroll"/>
</dbReference>
<dbReference type="Pfam" id="PF00027">
    <property type="entry name" value="cNMP_binding"/>
    <property type="match status" value="1"/>
</dbReference>
<sequence>MTDALLNHISRYISLPEESAGEISVFFTPLSLRKKENLMEAGQVCRNHYFVVKGCLRLFFIDEKGIEQTIQFALENWWLADYTSFSNQKPSAFFIQAIEKSEVLAIDVHAQERMLQQFPVLERYFRIIHQRAHAAAQYRQQYTHDMTREEMYLHFAQSYPEFVQRVPQYLLASFLGFTPEYLSEIRSRNRS</sequence>
<organism evidence="2 3">
    <name type="scientific">Arsenicibacter rosenii</name>
    <dbReference type="NCBI Taxonomy" id="1750698"/>
    <lineage>
        <taxon>Bacteria</taxon>
        <taxon>Pseudomonadati</taxon>
        <taxon>Bacteroidota</taxon>
        <taxon>Cytophagia</taxon>
        <taxon>Cytophagales</taxon>
        <taxon>Spirosomataceae</taxon>
        <taxon>Arsenicibacter</taxon>
    </lineage>
</organism>
<dbReference type="OrthoDB" id="1933280at2"/>
<dbReference type="SUPFAM" id="SSF51206">
    <property type="entry name" value="cAMP-binding domain-like"/>
    <property type="match status" value="1"/>
</dbReference>
<dbReference type="InterPro" id="IPR018490">
    <property type="entry name" value="cNMP-bd_dom_sf"/>
</dbReference>
<dbReference type="AlphaFoldDB" id="A0A1S2VFZ9"/>